<feature type="binding site" evidence="8">
    <location>
        <position position="340"/>
    </location>
    <ligand>
        <name>Ca(2+)</name>
        <dbReference type="ChEBI" id="CHEBI:29108"/>
        <label>1</label>
    </ligand>
</feature>
<dbReference type="GO" id="GO:0031012">
    <property type="term" value="C:extracellular matrix"/>
    <property type="evidence" value="ECO:0007669"/>
    <property type="project" value="InterPro"/>
</dbReference>
<feature type="active site" evidence="7">
    <location>
        <position position="361"/>
    </location>
</feature>
<organism evidence="13 14">
    <name type="scientific">Bugula neritina</name>
    <name type="common">Brown bryozoan</name>
    <name type="synonym">Sertularia neritina</name>
    <dbReference type="NCBI Taxonomy" id="10212"/>
    <lineage>
        <taxon>Eukaryota</taxon>
        <taxon>Metazoa</taxon>
        <taxon>Spiralia</taxon>
        <taxon>Lophotrochozoa</taxon>
        <taxon>Bryozoa</taxon>
        <taxon>Gymnolaemata</taxon>
        <taxon>Cheilostomatida</taxon>
        <taxon>Flustrina</taxon>
        <taxon>Buguloidea</taxon>
        <taxon>Bugulidae</taxon>
        <taxon>Bugula</taxon>
    </lineage>
</organism>
<keyword evidence="11" id="KW-0175">Coiled coil</keyword>
<dbReference type="SMART" id="SM00235">
    <property type="entry name" value="ZnMc"/>
    <property type="match status" value="1"/>
</dbReference>
<evidence type="ECO:0000256" key="1">
    <source>
        <dbReference type="ARBA" id="ARBA00010370"/>
    </source>
</evidence>
<evidence type="ECO:0000256" key="4">
    <source>
        <dbReference type="ARBA" id="ARBA00022801"/>
    </source>
</evidence>
<dbReference type="Pfam" id="PF00413">
    <property type="entry name" value="Peptidase_M10"/>
    <property type="match status" value="1"/>
</dbReference>
<dbReference type="Gene3D" id="3.40.390.10">
    <property type="entry name" value="Collagenase (Catalytic Domain)"/>
    <property type="match status" value="1"/>
</dbReference>
<dbReference type="InterPro" id="IPR018487">
    <property type="entry name" value="Hemopexin-like_repeat"/>
</dbReference>
<keyword evidence="14" id="KW-1185">Reference proteome</keyword>
<feature type="binding site" evidence="8">
    <location>
        <position position="312"/>
    </location>
    <ligand>
        <name>Zn(2+)</name>
        <dbReference type="ChEBI" id="CHEBI:29105"/>
        <label>1</label>
    </ligand>
</feature>
<feature type="binding site" evidence="8">
    <location>
        <position position="360"/>
    </location>
    <ligand>
        <name>Zn(2+)</name>
        <dbReference type="ChEBI" id="CHEBI:29105"/>
        <label>2</label>
        <note>catalytic</note>
    </ligand>
</feature>
<accession>A0A7J7IY57</accession>
<name>A0A7J7IY57_BUGNE</name>
<proteinExistence type="inferred from homology"/>
<feature type="repeat" description="Hemopexin" evidence="10">
    <location>
        <begin position="526"/>
        <end position="578"/>
    </location>
</feature>
<feature type="binding site" evidence="8">
    <location>
        <position position="320"/>
    </location>
    <ligand>
        <name>Ca(2+)</name>
        <dbReference type="ChEBI" id="CHEBI:29108"/>
        <label>3</label>
    </ligand>
</feature>
<feature type="binding site" evidence="8">
    <location>
        <position position="469"/>
    </location>
    <ligand>
        <name>Ca(2+)</name>
        <dbReference type="ChEBI" id="CHEBI:29108"/>
        <label>4</label>
    </ligand>
</feature>
<evidence type="ECO:0000256" key="6">
    <source>
        <dbReference type="ARBA" id="ARBA00023049"/>
    </source>
</evidence>
<reference evidence="13" key="1">
    <citation type="submission" date="2020-06" db="EMBL/GenBank/DDBJ databases">
        <title>Draft genome of Bugula neritina, a colonial animal packing powerful symbionts and potential medicines.</title>
        <authorList>
            <person name="Rayko M."/>
        </authorList>
    </citation>
    <scope>NUCLEOTIDE SEQUENCE [LARGE SCALE GENOMIC DNA]</scope>
    <source>
        <strain evidence="13">Kwan_BN1</strain>
    </source>
</reference>
<keyword evidence="2" id="KW-0645">Protease</keyword>
<comment type="cofactor">
    <cofactor evidence="8">
        <name>Zn(2+)</name>
        <dbReference type="ChEBI" id="CHEBI:29105"/>
    </cofactor>
    <text evidence="8">Binds 2 Zn(2+) ions per subunit.</text>
</comment>
<comment type="similarity">
    <text evidence="1">Belongs to the peptidase M10A family.</text>
</comment>
<keyword evidence="4" id="KW-0378">Hydrolase</keyword>
<feature type="binding site" evidence="8">
    <location>
        <position position="335"/>
    </location>
    <ligand>
        <name>Zn(2+)</name>
        <dbReference type="ChEBI" id="CHEBI:29105"/>
        <label>1</label>
    </ligand>
</feature>
<feature type="binding site" evidence="8">
    <location>
        <position position="532"/>
    </location>
    <ligand>
        <name>Ca(2+)</name>
        <dbReference type="ChEBI" id="CHEBI:29108"/>
        <label>5</label>
    </ligand>
</feature>
<feature type="binding site" evidence="8">
    <location>
        <position position="337"/>
    </location>
    <ligand>
        <name>Ca(2+)</name>
        <dbReference type="ChEBI" id="CHEBI:29108"/>
        <label>3</label>
    </ligand>
</feature>
<dbReference type="PANTHER" id="PTHR10201">
    <property type="entry name" value="MATRIX METALLOPROTEINASE"/>
    <property type="match status" value="1"/>
</dbReference>
<evidence type="ECO:0000256" key="7">
    <source>
        <dbReference type="PIRSR" id="PIRSR621190-1"/>
    </source>
</evidence>
<feature type="binding site" evidence="8">
    <location>
        <position position="378"/>
    </location>
    <ligand>
        <name>Zn(2+)</name>
        <dbReference type="ChEBI" id="CHEBI:29105"/>
        <label>2</label>
        <note>catalytic</note>
    </ligand>
</feature>
<evidence type="ECO:0000256" key="3">
    <source>
        <dbReference type="ARBA" id="ARBA00022723"/>
    </source>
</evidence>
<dbReference type="PRINTS" id="PR00138">
    <property type="entry name" value="MATRIXIN"/>
</dbReference>
<feature type="binding site" evidence="8">
    <location>
        <position position="421"/>
    </location>
    <ligand>
        <name>Ca(2+)</name>
        <dbReference type="ChEBI" id="CHEBI:29108"/>
        <label>4</label>
    </ligand>
</feature>
<evidence type="ECO:0000256" key="9">
    <source>
        <dbReference type="PIRSR" id="PIRSR621190-4"/>
    </source>
</evidence>
<feature type="coiled-coil region" evidence="11">
    <location>
        <begin position="196"/>
        <end position="226"/>
    </location>
</feature>
<evidence type="ECO:0000313" key="13">
    <source>
        <dbReference type="EMBL" id="KAF6018138.1"/>
    </source>
</evidence>
<feature type="binding site" evidence="8">
    <location>
        <position position="364"/>
    </location>
    <ligand>
        <name>Zn(2+)</name>
        <dbReference type="ChEBI" id="CHEBI:29105"/>
        <label>2</label>
        <note>catalytic</note>
    </ligand>
</feature>
<evidence type="ECO:0000256" key="5">
    <source>
        <dbReference type="ARBA" id="ARBA00022833"/>
    </source>
</evidence>
<evidence type="ECO:0000256" key="11">
    <source>
        <dbReference type="SAM" id="Coils"/>
    </source>
</evidence>
<dbReference type="Gene3D" id="2.110.10.10">
    <property type="entry name" value="Hemopexin-like domain"/>
    <property type="match status" value="1"/>
</dbReference>
<dbReference type="InterPro" id="IPR036365">
    <property type="entry name" value="PGBD-like_sf"/>
</dbReference>
<dbReference type="EMBL" id="VXIV02003334">
    <property type="protein sequence ID" value="KAF6018138.1"/>
    <property type="molecule type" value="Genomic_DNA"/>
</dbReference>
<evidence type="ECO:0000313" key="14">
    <source>
        <dbReference type="Proteomes" id="UP000593567"/>
    </source>
</evidence>
<evidence type="ECO:0000256" key="8">
    <source>
        <dbReference type="PIRSR" id="PIRSR621190-2"/>
    </source>
</evidence>
<keyword evidence="8" id="KW-0106">Calcium</keyword>
<feature type="binding site" evidence="8">
    <location>
        <position position="302"/>
    </location>
    <ligand>
        <name>Ca(2+)</name>
        <dbReference type="ChEBI" id="CHEBI:29108"/>
        <label>2</label>
    </ligand>
</feature>
<dbReference type="Proteomes" id="UP000593567">
    <property type="component" value="Unassembled WGS sequence"/>
</dbReference>
<evidence type="ECO:0000256" key="2">
    <source>
        <dbReference type="ARBA" id="ARBA00022670"/>
    </source>
</evidence>
<dbReference type="OrthoDB" id="406838at2759"/>
<dbReference type="GO" id="GO:0006508">
    <property type="term" value="P:proteolysis"/>
    <property type="evidence" value="ECO:0007669"/>
    <property type="project" value="UniProtKB-KW"/>
</dbReference>
<dbReference type="InterPro" id="IPR021190">
    <property type="entry name" value="Pept_M10A"/>
</dbReference>
<dbReference type="GO" id="GO:0008270">
    <property type="term" value="F:zinc ion binding"/>
    <property type="evidence" value="ECO:0007669"/>
    <property type="project" value="InterPro"/>
</dbReference>
<evidence type="ECO:0000259" key="12">
    <source>
        <dbReference type="SMART" id="SM00235"/>
    </source>
</evidence>
<dbReference type="GO" id="GO:0030574">
    <property type="term" value="P:collagen catabolic process"/>
    <property type="evidence" value="ECO:0007669"/>
    <property type="project" value="TreeGrafter"/>
</dbReference>
<feature type="binding site" evidence="8">
    <location>
        <position position="321"/>
    </location>
    <ligand>
        <name>Ca(2+)</name>
        <dbReference type="ChEBI" id="CHEBI:29108"/>
        <label>3</label>
    </ligand>
</feature>
<keyword evidence="5 8" id="KW-0862">Zinc</keyword>
<dbReference type="InterPro" id="IPR036375">
    <property type="entry name" value="Hemopexin-like_dom_sf"/>
</dbReference>
<sequence>MCVRRSTYCSLLLQTIFIGIYSSTLFAELLHGEKSASLTGVTSSSGVSPSTPLNKNTVKTTDECKKYLCKYGYLTCSCHQSTKRRKRQLPEEIFPIEYNPNSLSTTPDMAAADETGRQLTSPSLAHEEQIPCTDSDFVIALKKFQKNYQLPVSGLCDSNTTRQMSQKRCGQPDTVIDKLEGEDDDSLKQVRKKRSLSDMIEEAARLEEAKKRRKQLFQQYMDEIKEEKARPLGVPKNHKRTKRSTSKGLKKKRVSWRLMVNHEYLYISGEEQRSIMRMAFRYWSEVIPVCFYEHKDSNSEADIEIGFVEGVHLNCYRQFDGYGGEIAHKVDDDLHFDSSEQYTVELDSSTRLSLLLVAAHEIGHVLGLNHSTQVDSLMHAIYHELLDGTFQLSDHDRRQITSLYGPCNGSFNSVFDFVRTDLRTNRRMFNSYFFREDHVWKYQNNLERTTIGDPIRIDTNWDRSLKNIDTFLHYYKYNTSTSRFYDEHLFFKGSSYYLYNAHTHVVEQSGRISQKYPSYNSTFSIPSNLDAAFFDFRRRVSLIYFFKGRKVYSYNYQPGSSHQCCTSVQNIVDLFPPATPDDLHSENSYETGIDTAYYSNSKRNLYFIKGDDVWVDELFSSNSNSHGHRMKYVGKWYNLWFYICDADCPA</sequence>
<dbReference type="PROSITE" id="PS51642">
    <property type="entry name" value="HEMOPEXIN_2"/>
    <property type="match status" value="1"/>
</dbReference>
<feature type="binding site" evidence="8">
    <location>
        <position position="333"/>
    </location>
    <ligand>
        <name>Ca(2+)</name>
        <dbReference type="ChEBI" id="CHEBI:29108"/>
        <label>2</label>
    </ligand>
</feature>
<feature type="binding site" evidence="8">
    <location>
        <position position="370"/>
    </location>
    <ligand>
        <name>Zn(2+)</name>
        <dbReference type="ChEBI" id="CHEBI:29105"/>
        <label>2</label>
        <note>catalytic</note>
    </ligand>
</feature>
<feature type="domain" description="Peptidase metallopeptidase" evidence="12">
    <location>
        <begin position="246"/>
        <end position="406"/>
    </location>
</feature>
<keyword evidence="6" id="KW-0482">Metalloprotease</keyword>
<keyword evidence="3 8" id="KW-0479">Metal-binding</keyword>
<feature type="modified residue" description="Phosphotyrosine; by PKDCC" evidence="9">
    <location>
        <position position="516"/>
    </location>
</feature>
<gene>
    <name evidence="13" type="ORF">EB796_023563</name>
</gene>
<feature type="binding site" evidence="8">
    <location>
        <position position="340"/>
    </location>
    <ligand>
        <name>Ca(2+)</name>
        <dbReference type="ChEBI" id="CHEBI:29108"/>
        <label>3</label>
    </ligand>
</feature>
<dbReference type="InterPro" id="IPR024079">
    <property type="entry name" value="MetalloPept_cat_dom_sf"/>
</dbReference>
<dbReference type="AlphaFoldDB" id="A0A7J7IY57"/>
<dbReference type="InterPro" id="IPR001818">
    <property type="entry name" value="Pept_M10_metallopeptidase"/>
</dbReference>
<comment type="caution">
    <text evidence="13">The sequence shown here is derived from an EMBL/GenBank/DDBJ whole genome shotgun (WGS) entry which is preliminary data.</text>
</comment>
<feature type="binding site" evidence="8">
    <location>
        <position position="328"/>
    </location>
    <ligand>
        <name>Zn(2+)</name>
        <dbReference type="ChEBI" id="CHEBI:29105"/>
        <label>1</label>
    </ligand>
</feature>
<dbReference type="SUPFAM" id="SSF50923">
    <property type="entry name" value="Hemopexin-like domain"/>
    <property type="match status" value="1"/>
</dbReference>
<dbReference type="SUPFAM" id="SSF55486">
    <property type="entry name" value="Metalloproteases ('zincins'), catalytic domain"/>
    <property type="match status" value="1"/>
</dbReference>
<dbReference type="GO" id="GO:0004222">
    <property type="term" value="F:metalloendopeptidase activity"/>
    <property type="evidence" value="ECO:0007669"/>
    <property type="project" value="InterPro"/>
</dbReference>
<evidence type="ECO:0000256" key="10">
    <source>
        <dbReference type="PROSITE-ProRule" id="PRU01011"/>
    </source>
</evidence>
<dbReference type="InterPro" id="IPR006026">
    <property type="entry name" value="Peptidase_Metallo"/>
</dbReference>
<comment type="cofactor">
    <cofactor evidence="8">
        <name>Ca(2+)</name>
        <dbReference type="ChEBI" id="CHEBI:29108"/>
    </cofactor>
    <text evidence="8">Can bind about 5 Ca(2+) ions per subunit.</text>
</comment>
<dbReference type="SUPFAM" id="SSF47090">
    <property type="entry name" value="PGBD-like"/>
    <property type="match status" value="1"/>
</dbReference>
<dbReference type="GO" id="GO:0030198">
    <property type="term" value="P:extracellular matrix organization"/>
    <property type="evidence" value="ECO:0007669"/>
    <property type="project" value="TreeGrafter"/>
</dbReference>
<protein>
    <submittedName>
        <fullName evidence="13">MMP21</fullName>
    </submittedName>
</protein>
<dbReference type="PANTHER" id="PTHR10201:SF323">
    <property type="entry name" value="MATRIX METALLOPROTEINASE-21"/>
    <property type="match status" value="1"/>
</dbReference>